<feature type="non-terminal residue" evidence="3">
    <location>
        <position position="1"/>
    </location>
</feature>
<evidence type="ECO:0000313" key="3">
    <source>
        <dbReference type="EMBL" id="QQP36859.1"/>
    </source>
</evidence>
<keyword evidence="2" id="KW-1133">Transmembrane helix</keyword>
<dbReference type="EMBL" id="CP045905">
    <property type="protein sequence ID" value="QQP36859.1"/>
    <property type="molecule type" value="Genomic_DNA"/>
</dbReference>
<dbReference type="SUPFAM" id="SSF103473">
    <property type="entry name" value="MFS general substrate transporter"/>
    <property type="match status" value="1"/>
</dbReference>
<name>A0A7T8GS90_CALRO</name>
<feature type="region of interest" description="Disordered" evidence="1">
    <location>
        <begin position="95"/>
        <end position="115"/>
    </location>
</feature>
<dbReference type="OrthoDB" id="2261376at2759"/>
<gene>
    <name evidence="3" type="ORF">FKW44_022080</name>
</gene>
<keyword evidence="2" id="KW-0472">Membrane</keyword>
<dbReference type="Proteomes" id="UP000595437">
    <property type="component" value="Chromosome 16"/>
</dbReference>
<evidence type="ECO:0000256" key="2">
    <source>
        <dbReference type="SAM" id="Phobius"/>
    </source>
</evidence>
<reference evidence="4" key="1">
    <citation type="submission" date="2021-01" db="EMBL/GenBank/DDBJ databases">
        <title>Caligus Genome Assembly.</title>
        <authorList>
            <person name="Gallardo-Escarate C."/>
        </authorList>
    </citation>
    <scope>NUCLEOTIDE SEQUENCE [LARGE SCALE GENOMIC DNA]</scope>
</reference>
<proteinExistence type="predicted"/>
<protein>
    <submittedName>
        <fullName evidence="3">Solute carrier family 22 member 15like</fullName>
    </submittedName>
</protein>
<feature type="transmembrane region" description="Helical" evidence="2">
    <location>
        <begin position="59"/>
        <end position="82"/>
    </location>
</feature>
<organism evidence="3 4">
    <name type="scientific">Caligus rogercresseyi</name>
    <name type="common">Sea louse</name>
    <dbReference type="NCBI Taxonomy" id="217165"/>
    <lineage>
        <taxon>Eukaryota</taxon>
        <taxon>Metazoa</taxon>
        <taxon>Ecdysozoa</taxon>
        <taxon>Arthropoda</taxon>
        <taxon>Crustacea</taxon>
        <taxon>Multicrustacea</taxon>
        <taxon>Hexanauplia</taxon>
        <taxon>Copepoda</taxon>
        <taxon>Siphonostomatoida</taxon>
        <taxon>Caligidae</taxon>
        <taxon>Caligus</taxon>
    </lineage>
</organism>
<keyword evidence="4" id="KW-1185">Reference proteome</keyword>
<dbReference type="AlphaFoldDB" id="A0A7T8GS90"/>
<sequence>ALDIDNYKLSIAMTFLARFAALPPSAPFTSTPSNSSPRPYGRAPYLASILTPFITKMALSYGLSTVDIIFGVSALIAGLLMLRFPETKHHKIPETLKESEAFGSASSDKAPLITD</sequence>
<accession>A0A7T8GS90</accession>
<evidence type="ECO:0000256" key="1">
    <source>
        <dbReference type="SAM" id="MobiDB-lite"/>
    </source>
</evidence>
<dbReference type="InterPro" id="IPR036259">
    <property type="entry name" value="MFS_trans_sf"/>
</dbReference>
<evidence type="ECO:0000313" key="4">
    <source>
        <dbReference type="Proteomes" id="UP000595437"/>
    </source>
</evidence>
<keyword evidence="2" id="KW-0812">Transmembrane</keyword>